<evidence type="ECO:0000256" key="1">
    <source>
        <dbReference type="NCBIfam" id="TIGR02460"/>
    </source>
</evidence>
<dbReference type="InterPro" id="IPR012812">
    <property type="entry name" value="Osmo_MPG_synth"/>
</dbReference>
<dbReference type="GO" id="GO:0051479">
    <property type="term" value="P:mannosylglycerate biosynthetic process"/>
    <property type="evidence" value="ECO:0007669"/>
    <property type="project" value="InterPro"/>
</dbReference>
<protein>
    <recommendedName>
        <fullName evidence="1">Mannosyl-3-phosphoglycerate synthase</fullName>
        <ecNumber evidence="1">2.4.1.217</ecNumber>
    </recommendedName>
</protein>
<dbReference type="AlphaFoldDB" id="U3T949"/>
<accession>U3T949</accession>
<gene>
    <name evidence="2" type="primary">mpgs</name>
    <name evidence="2" type="ORF">ACAM_0578</name>
</gene>
<keyword evidence="3" id="KW-1185">Reference proteome</keyword>
<evidence type="ECO:0000313" key="3">
    <source>
        <dbReference type="Proteomes" id="UP000016887"/>
    </source>
</evidence>
<dbReference type="eggNOG" id="arCOG04158">
    <property type="taxonomic scope" value="Archaea"/>
</dbReference>
<dbReference type="GO" id="GO:0005737">
    <property type="term" value="C:cytoplasm"/>
    <property type="evidence" value="ECO:0007669"/>
    <property type="project" value="InterPro"/>
</dbReference>
<dbReference type="STRING" id="1198449.ACAM_0578"/>
<dbReference type="Proteomes" id="UP000016887">
    <property type="component" value="Chromosome"/>
</dbReference>
<dbReference type="Gene3D" id="3.90.550.10">
    <property type="entry name" value="Spore Coat Polysaccharide Biosynthesis Protein SpsA, Chain A"/>
    <property type="match status" value="1"/>
</dbReference>
<dbReference type="KEGG" id="acj:ACAM_0578"/>
<dbReference type="EC" id="2.4.1.217" evidence="1"/>
<evidence type="ECO:0000313" key="2">
    <source>
        <dbReference type="EMBL" id="BAN90047.1"/>
    </source>
</evidence>
<dbReference type="GO" id="GO:0050504">
    <property type="term" value="F:mannosyl-3-phosphoglycerate synthase activity"/>
    <property type="evidence" value="ECO:0007669"/>
    <property type="project" value="UniProtKB-UniRule"/>
</dbReference>
<dbReference type="NCBIfam" id="TIGR02460">
    <property type="entry name" value="osmo_MPGsynth"/>
    <property type="match status" value="1"/>
</dbReference>
<dbReference type="Pfam" id="PF09488">
    <property type="entry name" value="Osmo_MPGsynth"/>
    <property type="match status" value="1"/>
</dbReference>
<reference evidence="2 3" key="1">
    <citation type="journal article" date="2013" name="Appl. Environ. Microbiol.">
        <title>Variation of the Virus-Related Elements within Syntenic Genomes of the Hyperthermophilic Archaeon Aeropyrum.</title>
        <authorList>
            <person name="Daifuku T."/>
            <person name="Yoshida T."/>
            <person name="Kitamura T."/>
            <person name="Kawaichi S."/>
            <person name="Inoue T."/>
            <person name="Nomura K."/>
            <person name="Yoshida Y."/>
            <person name="Kuno S."/>
            <person name="Sako Y."/>
        </authorList>
    </citation>
    <scope>NUCLEOTIDE SEQUENCE [LARGE SCALE GENOMIC DNA]</scope>
    <source>
        <strain evidence="2 3">SY1</strain>
    </source>
</reference>
<keyword evidence="2" id="KW-0808">Transferase</keyword>
<sequence length="388" mass="42829">MMLSLPAKFEVFGAVRIYDVSRVLSLDGRPKSKPSNLVYVDRGELEDAAAKTVIVVPVKDEDLLTLENVLRSIPTESPVVVVSASTREPVDRFSNEVELARLISRSLHRDIAIVYQFDPAWGEALSGTPLESMIGASGRVRKGKGEGMLLGFIVAAALGADFVGYVDSDNYVPGSALEYSWIYYSSLSRATSSYSMVRIVWPYKGKLAASDMYLRKRGRVSTITNSVLNYTLSIHKRIETDIVKTGNSGEQALTVKLGMEMDWGSGFAVETYQLVWMLENCYLGLRQGKCPIAPDYIEVRQVSPLNPHIHAERGDEHIAEMTAVSLGTIFHSTLAGEEVRSRILAQLKSLGLREEPPKPSVYKPAGTDPRKVFASFIAESNDSYYFAV</sequence>
<name>U3T949_9CREN</name>
<dbReference type="OrthoDB" id="9468at2157"/>
<organism evidence="2 3">
    <name type="scientific">Aeropyrum camini SY1 = JCM 12091</name>
    <dbReference type="NCBI Taxonomy" id="1198449"/>
    <lineage>
        <taxon>Archaea</taxon>
        <taxon>Thermoproteota</taxon>
        <taxon>Thermoprotei</taxon>
        <taxon>Desulfurococcales</taxon>
        <taxon>Desulfurococcaceae</taxon>
        <taxon>Aeropyrum</taxon>
    </lineage>
</organism>
<proteinExistence type="predicted"/>
<dbReference type="InterPro" id="IPR029044">
    <property type="entry name" value="Nucleotide-diphossugar_trans"/>
</dbReference>
<dbReference type="EMBL" id="AP012489">
    <property type="protein sequence ID" value="BAN90047.1"/>
    <property type="molecule type" value="Genomic_DNA"/>
</dbReference>
<keyword evidence="2" id="KW-0328">Glycosyltransferase</keyword>